<dbReference type="Proteomes" id="UP000613580">
    <property type="component" value="Unassembled WGS sequence"/>
</dbReference>
<evidence type="ECO:0000256" key="6">
    <source>
        <dbReference type="ARBA" id="ARBA00022692"/>
    </source>
</evidence>
<gene>
    <name evidence="14" type="ORF">HMN09_01003800</name>
</gene>
<protein>
    <submittedName>
        <fullName evidence="14">Cytochrome P450</fullName>
    </submittedName>
</protein>
<dbReference type="PANTHER" id="PTHR24305">
    <property type="entry name" value="CYTOCHROME P450"/>
    <property type="match status" value="1"/>
</dbReference>
<evidence type="ECO:0000256" key="10">
    <source>
        <dbReference type="ARBA" id="ARBA00023004"/>
    </source>
</evidence>
<evidence type="ECO:0000256" key="1">
    <source>
        <dbReference type="ARBA" id="ARBA00001971"/>
    </source>
</evidence>
<keyword evidence="15" id="KW-1185">Reference proteome</keyword>
<keyword evidence="11" id="KW-0503">Monooxygenase</keyword>
<comment type="pathway">
    <text evidence="3">Secondary metabolite biosynthesis; terpenoid biosynthesis.</text>
</comment>
<evidence type="ECO:0000256" key="3">
    <source>
        <dbReference type="ARBA" id="ARBA00004721"/>
    </source>
</evidence>
<evidence type="ECO:0000256" key="9">
    <source>
        <dbReference type="ARBA" id="ARBA00023002"/>
    </source>
</evidence>
<keyword evidence="9" id="KW-0560">Oxidoreductase</keyword>
<reference evidence="14" key="1">
    <citation type="submission" date="2020-05" db="EMBL/GenBank/DDBJ databases">
        <title>Mycena genomes resolve the evolution of fungal bioluminescence.</title>
        <authorList>
            <person name="Tsai I.J."/>
        </authorList>
    </citation>
    <scope>NUCLEOTIDE SEQUENCE</scope>
    <source>
        <strain evidence="14">110903Hualien_Pintung</strain>
    </source>
</reference>
<keyword evidence="10 13" id="KW-0408">Iron</keyword>
<comment type="similarity">
    <text evidence="4">Belongs to the cytochrome P450 family.</text>
</comment>
<dbReference type="GO" id="GO:0005506">
    <property type="term" value="F:iron ion binding"/>
    <property type="evidence" value="ECO:0007669"/>
    <property type="project" value="InterPro"/>
</dbReference>
<dbReference type="InterPro" id="IPR002401">
    <property type="entry name" value="Cyt_P450_E_grp-I"/>
</dbReference>
<evidence type="ECO:0000313" key="14">
    <source>
        <dbReference type="EMBL" id="KAF7299959.1"/>
    </source>
</evidence>
<keyword evidence="7 13" id="KW-0479">Metal-binding</keyword>
<evidence type="ECO:0000256" key="13">
    <source>
        <dbReference type="PIRSR" id="PIRSR602401-1"/>
    </source>
</evidence>
<keyword evidence="8" id="KW-1133">Transmembrane helix</keyword>
<dbReference type="Pfam" id="PF00067">
    <property type="entry name" value="p450"/>
    <property type="match status" value="1"/>
</dbReference>
<dbReference type="EMBL" id="JACAZE010000014">
    <property type="protein sequence ID" value="KAF7299959.1"/>
    <property type="molecule type" value="Genomic_DNA"/>
</dbReference>
<keyword evidence="12" id="KW-0472">Membrane</keyword>
<dbReference type="Gene3D" id="1.10.630.10">
    <property type="entry name" value="Cytochrome P450"/>
    <property type="match status" value="1"/>
</dbReference>
<accession>A0A8H6SIG0</accession>
<evidence type="ECO:0000256" key="8">
    <source>
        <dbReference type="ARBA" id="ARBA00022989"/>
    </source>
</evidence>
<evidence type="ECO:0000256" key="4">
    <source>
        <dbReference type="ARBA" id="ARBA00010617"/>
    </source>
</evidence>
<evidence type="ECO:0000256" key="7">
    <source>
        <dbReference type="ARBA" id="ARBA00022723"/>
    </source>
</evidence>
<dbReference type="OrthoDB" id="1470350at2759"/>
<proteinExistence type="inferred from homology"/>
<comment type="subcellular location">
    <subcellularLocation>
        <location evidence="2">Membrane</location>
    </subcellularLocation>
</comment>
<dbReference type="GO" id="GO:0004497">
    <property type="term" value="F:monooxygenase activity"/>
    <property type="evidence" value="ECO:0007669"/>
    <property type="project" value="UniProtKB-KW"/>
</dbReference>
<evidence type="ECO:0000256" key="12">
    <source>
        <dbReference type="ARBA" id="ARBA00023136"/>
    </source>
</evidence>
<dbReference type="PRINTS" id="PR00463">
    <property type="entry name" value="EP450I"/>
</dbReference>
<evidence type="ECO:0000256" key="5">
    <source>
        <dbReference type="ARBA" id="ARBA00022617"/>
    </source>
</evidence>
<dbReference type="InterPro" id="IPR050121">
    <property type="entry name" value="Cytochrome_P450_monoxygenase"/>
</dbReference>
<organism evidence="14 15">
    <name type="scientific">Mycena chlorophos</name>
    <name type="common">Agaric fungus</name>
    <name type="synonym">Agaricus chlorophos</name>
    <dbReference type="NCBI Taxonomy" id="658473"/>
    <lineage>
        <taxon>Eukaryota</taxon>
        <taxon>Fungi</taxon>
        <taxon>Dikarya</taxon>
        <taxon>Basidiomycota</taxon>
        <taxon>Agaricomycotina</taxon>
        <taxon>Agaricomycetes</taxon>
        <taxon>Agaricomycetidae</taxon>
        <taxon>Agaricales</taxon>
        <taxon>Marasmiineae</taxon>
        <taxon>Mycenaceae</taxon>
        <taxon>Mycena</taxon>
    </lineage>
</organism>
<evidence type="ECO:0000256" key="2">
    <source>
        <dbReference type="ARBA" id="ARBA00004370"/>
    </source>
</evidence>
<dbReference type="GO" id="GO:0016705">
    <property type="term" value="F:oxidoreductase activity, acting on paired donors, with incorporation or reduction of molecular oxygen"/>
    <property type="evidence" value="ECO:0007669"/>
    <property type="project" value="InterPro"/>
</dbReference>
<dbReference type="InterPro" id="IPR001128">
    <property type="entry name" value="Cyt_P450"/>
</dbReference>
<dbReference type="GO" id="GO:0016020">
    <property type="term" value="C:membrane"/>
    <property type="evidence" value="ECO:0007669"/>
    <property type="project" value="UniProtKB-SubCell"/>
</dbReference>
<comment type="caution">
    <text evidence="14">The sequence shown here is derived from an EMBL/GenBank/DDBJ whole genome shotgun (WGS) entry which is preliminary data.</text>
</comment>
<feature type="binding site" description="axial binding residue" evidence="13">
    <location>
        <position position="477"/>
    </location>
    <ligand>
        <name>heme</name>
        <dbReference type="ChEBI" id="CHEBI:30413"/>
    </ligand>
    <ligandPart>
        <name>Fe</name>
        <dbReference type="ChEBI" id="CHEBI:18248"/>
    </ligandPart>
</feature>
<dbReference type="CDD" id="cd11069">
    <property type="entry name" value="CYP_FUM15-like"/>
    <property type="match status" value="1"/>
</dbReference>
<evidence type="ECO:0000256" key="11">
    <source>
        <dbReference type="ARBA" id="ARBA00023033"/>
    </source>
</evidence>
<dbReference type="InterPro" id="IPR036396">
    <property type="entry name" value="Cyt_P450_sf"/>
</dbReference>
<name>A0A8H6SIG0_MYCCL</name>
<comment type="cofactor">
    <cofactor evidence="1 13">
        <name>heme</name>
        <dbReference type="ChEBI" id="CHEBI:30413"/>
    </cofactor>
</comment>
<evidence type="ECO:0000313" key="15">
    <source>
        <dbReference type="Proteomes" id="UP000613580"/>
    </source>
</evidence>
<dbReference type="PRINTS" id="PR00385">
    <property type="entry name" value="P450"/>
</dbReference>
<dbReference type="GO" id="GO:0020037">
    <property type="term" value="F:heme binding"/>
    <property type="evidence" value="ECO:0007669"/>
    <property type="project" value="InterPro"/>
</dbReference>
<dbReference type="PANTHER" id="PTHR24305:SF166">
    <property type="entry name" value="CYTOCHROME P450 12A4, MITOCHONDRIAL-RELATED"/>
    <property type="match status" value="1"/>
</dbReference>
<keyword evidence="5 13" id="KW-0349">Heme</keyword>
<dbReference type="AlphaFoldDB" id="A0A8H6SIG0"/>
<sequence length="537" mass="60184">MASTLLASLGTSLVAYMAFRVVKFLHHEYFGFARLIPGPKPASLLYGNLKEIEAEEFGLAQERWLREYGHTIKYRRMFGRQRILTTDPKAVNHFLTHYFVYKKPTAQSYTLGRLLGNGLLIAEGDEHRKQRKILNPAFGPAQIRGFTDLFWQKSLELRDVWDAQISASPAGVATIDALSWTARATLDIIGLGGFNYDFNALHPKGDESELGSAISSVLFGLARGEMWRLLKIWYPVLRVFRSNLDNQMDAAQNTMTRVAKQLVQESKNEMAANGTFTADGSASRAKDLLSLLLRANTAKDVPEAQRLTDDDVVAQIPTFFLAGHETTSTGTTWGLFALSQNQAAQRRLREELLAVPSDTLDMDALNELPYLDCVVREILRLHAPAPQTMRVATQDDVVPLATPFKDVNGVMHDTIQVKKGQPIVIPIISMNRSVEVWGPDAYEFIPERWEGSPPASSLAIPGVWGHMMTFLGGPRACIGYRFSLFEMKCLLFTLIRAFEFELAVPREDIGKKQGIVLRPFVKSEMKSGLPLRVRRVR</sequence>
<dbReference type="SUPFAM" id="SSF48264">
    <property type="entry name" value="Cytochrome P450"/>
    <property type="match status" value="1"/>
</dbReference>
<keyword evidence="6" id="KW-0812">Transmembrane</keyword>